<evidence type="ECO:0000259" key="4">
    <source>
        <dbReference type="PROSITE" id="PS51031"/>
    </source>
</evidence>
<dbReference type="EMBL" id="CAJQZP010000978">
    <property type="protein sequence ID" value="CAG5005462.1"/>
    <property type="molecule type" value="Genomic_DNA"/>
</dbReference>
<sequence>MSDSETFDTDMFIEEIRNLPCIWDQRTEEYSNRILKNKAWENLCMKFYEDFDNKETKEKNQCAANLQRKWKSLRDSFNRDLKKQNSQRSGSADDDIEQIDNEDDNTTETSDSEVWKRPKNIQRKKDDAEYGLIKKITSHLSDQVTAHTRTQEPDKSCDSDMHFLLSLYDRFKTIRDDWKLNAQIEILNVIKKYHTPTTTRNDNYSEYGQGYTTPAYQPYERPSTSRYRPDMETGSPQLHNLRTASTPRDISVPESPLSVSSQASNYNDPIITDIFGD</sequence>
<dbReference type="GO" id="GO:0006357">
    <property type="term" value="P:regulation of transcription by RNA polymerase II"/>
    <property type="evidence" value="ECO:0007669"/>
    <property type="project" value="TreeGrafter"/>
</dbReference>
<organism evidence="5 6">
    <name type="scientific">Parnassius apollo</name>
    <name type="common">Apollo butterfly</name>
    <name type="synonym">Papilio apollo</name>
    <dbReference type="NCBI Taxonomy" id="110799"/>
    <lineage>
        <taxon>Eukaryota</taxon>
        <taxon>Metazoa</taxon>
        <taxon>Ecdysozoa</taxon>
        <taxon>Arthropoda</taxon>
        <taxon>Hexapoda</taxon>
        <taxon>Insecta</taxon>
        <taxon>Pterygota</taxon>
        <taxon>Neoptera</taxon>
        <taxon>Endopterygota</taxon>
        <taxon>Lepidoptera</taxon>
        <taxon>Glossata</taxon>
        <taxon>Ditrysia</taxon>
        <taxon>Papilionoidea</taxon>
        <taxon>Papilionidae</taxon>
        <taxon>Parnassiinae</taxon>
        <taxon>Parnassini</taxon>
        <taxon>Parnassius</taxon>
        <taxon>Parnassius</taxon>
    </lineage>
</organism>
<feature type="compositionally biased region" description="Polar residues" evidence="2">
    <location>
        <begin position="234"/>
        <end position="248"/>
    </location>
</feature>
<dbReference type="PROSITE" id="PS51031">
    <property type="entry name" value="BESS"/>
    <property type="match status" value="1"/>
</dbReference>
<dbReference type="SMART" id="SM00595">
    <property type="entry name" value="MADF"/>
    <property type="match status" value="1"/>
</dbReference>
<dbReference type="AlphaFoldDB" id="A0A8S3X659"/>
<dbReference type="InterPro" id="IPR004210">
    <property type="entry name" value="BESS_motif"/>
</dbReference>
<feature type="region of interest" description="Disordered" evidence="2">
    <location>
        <begin position="201"/>
        <end position="264"/>
    </location>
</feature>
<evidence type="ECO:0000313" key="6">
    <source>
        <dbReference type="Proteomes" id="UP000691718"/>
    </source>
</evidence>
<feature type="domain" description="MADF" evidence="3">
    <location>
        <begin position="11"/>
        <end position="107"/>
    </location>
</feature>
<feature type="region of interest" description="Disordered" evidence="2">
    <location>
        <begin position="80"/>
        <end position="120"/>
    </location>
</feature>
<evidence type="ECO:0000256" key="2">
    <source>
        <dbReference type="SAM" id="MobiDB-lite"/>
    </source>
</evidence>
<feature type="compositionally biased region" description="Acidic residues" evidence="2">
    <location>
        <begin position="92"/>
        <end position="106"/>
    </location>
</feature>
<evidence type="ECO:0000256" key="1">
    <source>
        <dbReference type="PROSITE-ProRule" id="PRU00371"/>
    </source>
</evidence>
<comment type="subcellular location">
    <subcellularLocation>
        <location evidence="1">Nucleus</location>
    </subcellularLocation>
</comment>
<proteinExistence type="predicted"/>
<dbReference type="GO" id="GO:0003677">
    <property type="term" value="F:DNA binding"/>
    <property type="evidence" value="ECO:0007669"/>
    <property type="project" value="InterPro"/>
</dbReference>
<dbReference type="OrthoDB" id="6616165at2759"/>
<feature type="domain" description="BESS" evidence="4">
    <location>
        <begin position="157"/>
        <end position="196"/>
    </location>
</feature>
<name>A0A8S3X659_PARAO</name>
<evidence type="ECO:0000313" key="5">
    <source>
        <dbReference type="EMBL" id="CAG5005462.1"/>
    </source>
</evidence>
<accession>A0A8S3X659</accession>
<dbReference type="InterPro" id="IPR006578">
    <property type="entry name" value="MADF-dom"/>
</dbReference>
<keyword evidence="6" id="KW-1185">Reference proteome</keyword>
<dbReference type="GO" id="GO:0005667">
    <property type="term" value="C:transcription regulator complex"/>
    <property type="evidence" value="ECO:0007669"/>
    <property type="project" value="TreeGrafter"/>
</dbReference>
<reference evidence="5" key="1">
    <citation type="submission" date="2021-04" db="EMBL/GenBank/DDBJ databases">
        <authorList>
            <person name="Tunstrom K."/>
        </authorList>
    </citation>
    <scope>NUCLEOTIDE SEQUENCE</scope>
</reference>
<evidence type="ECO:0000259" key="3">
    <source>
        <dbReference type="PROSITE" id="PS51029"/>
    </source>
</evidence>
<comment type="caution">
    <text evidence="5">The sequence shown here is derived from an EMBL/GenBank/DDBJ whole genome shotgun (WGS) entry which is preliminary data.</text>
</comment>
<dbReference type="Pfam" id="PF10545">
    <property type="entry name" value="MADF_DNA_bdg"/>
    <property type="match status" value="1"/>
</dbReference>
<protein>
    <submittedName>
        <fullName evidence="5">(apollo) hypothetical protein</fullName>
    </submittedName>
</protein>
<dbReference type="PANTHER" id="PTHR12243">
    <property type="entry name" value="MADF DOMAIN TRANSCRIPTION FACTOR"/>
    <property type="match status" value="1"/>
</dbReference>
<feature type="compositionally biased region" description="Polar residues" evidence="2">
    <location>
        <begin position="201"/>
        <end position="215"/>
    </location>
</feature>
<dbReference type="Proteomes" id="UP000691718">
    <property type="component" value="Unassembled WGS sequence"/>
</dbReference>
<dbReference type="GO" id="GO:0005634">
    <property type="term" value="C:nucleus"/>
    <property type="evidence" value="ECO:0007669"/>
    <property type="project" value="UniProtKB-SubCell"/>
</dbReference>
<gene>
    <name evidence="5" type="ORF">PAPOLLO_LOCUS14574</name>
</gene>
<dbReference type="PROSITE" id="PS51029">
    <property type="entry name" value="MADF"/>
    <property type="match status" value="1"/>
</dbReference>
<dbReference type="PANTHER" id="PTHR12243:SF67">
    <property type="entry name" value="COREPRESSOR OF PANGOLIN, ISOFORM A-RELATED"/>
    <property type="match status" value="1"/>
</dbReference>
<dbReference type="InterPro" id="IPR039353">
    <property type="entry name" value="TF_Adf1"/>
</dbReference>
<keyword evidence="1" id="KW-0539">Nucleus</keyword>